<comment type="similarity">
    <text evidence="3 10">Belongs to the ALG6/ALG8 glucosyltransferase family.</text>
</comment>
<evidence type="ECO:0000256" key="3">
    <source>
        <dbReference type="ARBA" id="ARBA00008715"/>
    </source>
</evidence>
<keyword evidence="6 10" id="KW-0812">Transmembrane</keyword>
<dbReference type="PANTHER" id="PTHR12413:SF1">
    <property type="entry name" value="DOLICHYL PYROPHOSPHATE MAN9GLCNAC2 ALPHA-1,3-GLUCOSYLTRANSFERASE"/>
    <property type="match status" value="1"/>
</dbReference>
<evidence type="ECO:0000256" key="9">
    <source>
        <dbReference type="ARBA" id="ARBA00023136"/>
    </source>
</evidence>
<evidence type="ECO:0000256" key="8">
    <source>
        <dbReference type="ARBA" id="ARBA00022989"/>
    </source>
</evidence>
<comment type="subcellular location">
    <subcellularLocation>
        <location evidence="1 10">Endoplasmic reticulum membrane</location>
        <topology evidence="1 10">Multi-pass membrane protein</topology>
    </subcellularLocation>
</comment>
<comment type="caution">
    <text evidence="11">The sequence shown here is derived from an EMBL/GenBank/DDBJ whole genome shotgun (WGS) entry which is preliminary data.</text>
</comment>
<proteinExistence type="inferred from homology"/>
<evidence type="ECO:0000313" key="12">
    <source>
        <dbReference type="Proteomes" id="UP001479436"/>
    </source>
</evidence>
<evidence type="ECO:0000256" key="4">
    <source>
        <dbReference type="ARBA" id="ARBA00022676"/>
    </source>
</evidence>
<feature type="transmembrane region" description="Helical" evidence="10">
    <location>
        <begin position="125"/>
        <end position="146"/>
    </location>
</feature>
<feature type="transmembrane region" description="Helical" evidence="10">
    <location>
        <begin position="339"/>
        <end position="357"/>
    </location>
</feature>
<evidence type="ECO:0000256" key="5">
    <source>
        <dbReference type="ARBA" id="ARBA00022679"/>
    </source>
</evidence>
<keyword evidence="4 10" id="KW-0328">Glycosyltransferase</keyword>
<evidence type="ECO:0000256" key="7">
    <source>
        <dbReference type="ARBA" id="ARBA00022824"/>
    </source>
</evidence>
<feature type="transmembrane region" description="Helical" evidence="10">
    <location>
        <begin position="20"/>
        <end position="38"/>
    </location>
</feature>
<comment type="pathway">
    <text evidence="2 10">Protein modification; protein glycosylation.</text>
</comment>
<evidence type="ECO:0000256" key="6">
    <source>
        <dbReference type="ARBA" id="ARBA00022692"/>
    </source>
</evidence>
<feature type="transmembrane region" description="Helical" evidence="10">
    <location>
        <begin position="242"/>
        <end position="264"/>
    </location>
</feature>
<evidence type="ECO:0000256" key="10">
    <source>
        <dbReference type="RuleBase" id="RU363110"/>
    </source>
</evidence>
<keyword evidence="12" id="KW-1185">Reference proteome</keyword>
<keyword evidence="9 10" id="KW-0472">Membrane</keyword>
<gene>
    <name evidence="11" type="primary">ALG6</name>
    <name evidence="11" type="ORF">K7432_006363</name>
</gene>
<keyword evidence="7 10" id="KW-0256">Endoplasmic reticulum</keyword>
<dbReference type="GO" id="GO:0042281">
    <property type="term" value="F:dolichyl pyrophosphate Man9GlcNAc2 alpha-1,3-glucosyltransferase activity"/>
    <property type="evidence" value="ECO:0007669"/>
    <property type="project" value="UniProtKB-EC"/>
</dbReference>
<feature type="transmembrane region" description="Helical" evidence="10">
    <location>
        <begin position="427"/>
        <end position="446"/>
    </location>
</feature>
<name>A0ABR2W2I4_9FUNG</name>
<feature type="transmembrane region" description="Helical" evidence="10">
    <location>
        <begin position="458"/>
        <end position="477"/>
    </location>
</feature>
<dbReference type="EMBL" id="JASJQH010007153">
    <property type="protein sequence ID" value="KAK9717249.1"/>
    <property type="molecule type" value="Genomic_DNA"/>
</dbReference>
<sequence length="491" mass="56713">MSVVHSSPSLRWFQFLDGQGLRILGLLSTLSFAFYVRWTIGLNSYSGHATPPLFGDYEAQRHWMEITLHLPISQWYRYDLQYWGLDYPPLTAYVSWICGYVGQYINPEWFLLDESRGYESPESKLYMRTTVIFFEYLIYIPAMIFFYKYQAKHASWSVRNAGLLLVLLQPALILIDNGHFQYNSIMLGFTAWAIVCFLHDFDVVGSVMFCLALSFKQMSLYYALPIFAYLLGKCIKGRMNGIYLLVKLGITVILVFGLCLAPFFTSASDILQVVHRVFPVARGLYEDKVANVWCALSIFIKLRSLFTLDRLVQISAVTTLVSSAPSFVNVLMNPRKNRLIYSLCVVSLSFFLFSFQVHEKTILLPALPITMLIFDEPVMVPWFINVATFSMFPLLKRDGLIIPYFIMLGLWNWLGNFIGNPKGKTRILVSLSYVLMLIIHVAEFLVTPPNKYPDLFTMLNVVYSCGMFTIFWIYFNYRQLIMSVKSKKKTQ</sequence>
<feature type="transmembrane region" description="Helical" evidence="10">
    <location>
        <begin position="399"/>
        <end position="415"/>
    </location>
</feature>
<dbReference type="InterPro" id="IPR004856">
    <property type="entry name" value="Glyco_trans_ALG6/ALG8"/>
</dbReference>
<protein>
    <recommendedName>
        <fullName evidence="10">Alpha-1,3-glucosyltransferase</fullName>
        <ecNumber evidence="10">2.4.1.-</ecNumber>
    </recommendedName>
</protein>
<evidence type="ECO:0000256" key="1">
    <source>
        <dbReference type="ARBA" id="ARBA00004477"/>
    </source>
</evidence>
<dbReference type="PANTHER" id="PTHR12413">
    <property type="entry name" value="DOLICHYL GLYCOSYLTRANSFERASE"/>
    <property type="match status" value="1"/>
</dbReference>
<reference evidence="11 12" key="1">
    <citation type="submission" date="2023-04" db="EMBL/GenBank/DDBJ databases">
        <title>Genome of Basidiobolus ranarum AG-B5.</title>
        <authorList>
            <person name="Stajich J.E."/>
            <person name="Carter-House D."/>
            <person name="Gryganskyi A."/>
        </authorList>
    </citation>
    <scope>NUCLEOTIDE SEQUENCE [LARGE SCALE GENOMIC DNA]</scope>
    <source>
        <strain evidence="11 12">AG-B5</strain>
    </source>
</reference>
<keyword evidence="8 10" id="KW-1133">Transmembrane helix</keyword>
<evidence type="ECO:0000256" key="2">
    <source>
        <dbReference type="ARBA" id="ARBA00004922"/>
    </source>
</evidence>
<keyword evidence="5 10" id="KW-0808">Transferase</keyword>
<dbReference type="EC" id="2.4.1.-" evidence="10"/>
<organism evidence="11 12">
    <name type="scientific">Basidiobolus ranarum</name>
    <dbReference type="NCBI Taxonomy" id="34480"/>
    <lineage>
        <taxon>Eukaryota</taxon>
        <taxon>Fungi</taxon>
        <taxon>Fungi incertae sedis</taxon>
        <taxon>Zoopagomycota</taxon>
        <taxon>Entomophthoromycotina</taxon>
        <taxon>Basidiobolomycetes</taxon>
        <taxon>Basidiobolales</taxon>
        <taxon>Basidiobolaceae</taxon>
        <taxon>Basidiobolus</taxon>
    </lineage>
</organism>
<accession>A0ABR2W2I4</accession>
<evidence type="ECO:0000313" key="11">
    <source>
        <dbReference type="EMBL" id="KAK9717249.1"/>
    </source>
</evidence>
<dbReference type="Pfam" id="PF03155">
    <property type="entry name" value="Alg6_Alg8"/>
    <property type="match status" value="1"/>
</dbReference>
<feature type="transmembrane region" description="Helical" evidence="10">
    <location>
        <begin position="158"/>
        <end position="175"/>
    </location>
</feature>
<dbReference type="Proteomes" id="UP001479436">
    <property type="component" value="Unassembled WGS sequence"/>
</dbReference>